<evidence type="ECO:0000313" key="5">
    <source>
        <dbReference type="EMBL" id="TBU33524.1"/>
    </source>
</evidence>
<dbReference type="OrthoDB" id="1431247at2759"/>
<dbReference type="Gene3D" id="2.60.40.790">
    <property type="match status" value="1"/>
</dbReference>
<dbReference type="Proteomes" id="UP000292957">
    <property type="component" value="Unassembled WGS sequence"/>
</dbReference>
<sequence length="142" mass="16387">MAHRFSFAPFPTGLRPCSFSHRCPRSVNFRESPDGRNMMVTFDMTGVKKQDMHVSYRTTRLIVSWKVERTTEEQEGDSVVREREIRRYSHTIPLPEGTKFEEVRASRDSQRLTLTLPNSRCVRMGGGEDQRPESPGTIPDID</sequence>
<dbReference type="SUPFAM" id="SSF49764">
    <property type="entry name" value="HSP20-like chaperones"/>
    <property type="match status" value="1"/>
</dbReference>
<evidence type="ECO:0000259" key="4">
    <source>
        <dbReference type="PROSITE" id="PS01031"/>
    </source>
</evidence>
<evidence type="ECO:0000256" key="1">
    <source>
        <dbReference type="PROSITE-ProRule" id="PRU00285"/>
    </source>
</evidence>
<comment type="similarity">
    <text evidence="1 2">Belongs to the small heat shock protein (HSP20) family.</text>
</comment>
<protein>
    <recommendedName>
        <fullName evidence="4">SHSP domain-containing protein</fullName>
    </recommendedName>
</protein>
<dbReference type="AlphaFoldDB" id="A0A4Q9MZD9"/>
<evidence type="ECO:0000256" key="3">
    <source>
        <dbReference type="SAM" id="MobiDB-lite"/>
    </source>
</evidence>
<organism evidence="5">
    <name type="scientific">Dichomitus squalens</name>
    <dbReference type="NCBI Taxonomy" id="114155"/>
    <lineage>
        <taxon>Eukaryota</taxon>
        <taxon>Fungi</taxon>
        <taxon>Dikarya</taxon>
        <taxon>Basidiomycota</taxon>
        <taxon>Agaricomycotina</taxon>
        <taxon>Agaricomycetes</taxon>
        <taxon>Polyporales</taxon>
        <taxon>Polyporaceae</taxon>
        <taxon>Dichomitus</taxon>
    </lineage>
</organism>
<feature type="domain" description="SHSP" evidence="4">
    <location>
        <begin position="20"/>
        <end position="135"/>
    </location>
</feature>
<dbReference type="Pfam" id="PF00011">
    <property type="entry name" value="HSP20"/>
    <property type="match status" value="1"/>
</dbReference>
<dbReference type="PROSITE" id="PS01031">
    <property type="entry name" value="SHSP"/>
    <property type="match status" value="1"/>
</dbReference>
<feature type="region of interest" description="Disordered" evidence="3">
    <location>
        <begin position="119"/>
        <end position="142"/>
    </location>
</feature>
<dbReference type="EMBL" id="ML143391">
    <property type="protein sequence ID" value="TBU33524.1"/>
    <property type="molecule type" value="Genomic_DNA"/>
</dbReference>
<dbReference type="InterPro" id="IPR008978">
    <property type="entry name" value="HSP20-like_chaperone"/>
</dbReference>
<dbReference type="InterPro" id="IPR002068">
    <property type="entry name" value="A-crystallin/Hsp20_dom"/>
</dbReference>
<proteinExistence type="inferred from homology"/>
<dbReference type="CDD" id="cd06464">
    <property type="entry name" value="ACD_sHsps-like"/>
    <property type="match status" value="1"/>
</dbReference>
<name>A0A4Q9MZD9_9APHY</name>
<evidence type="ECO:0000256" key="2">
    <source>
        <dbReference type="RuleBase" id="RU003616"/>
    </source>
</evidence>
<reference evidence="5" key="1">
    <citation type="submission" date="2019-01" db="EMBL/GenBank/DDBJ databases">
        <title>Draft genome sequences of three monokaryotic isolates of the white-rot basidiomycete fungus Dichomitus squalens.</title>
        <authorList>
            <consortium name="DOE Joint Genome Institute"/>
            <person name="Lopez S.C."/>
            <person name="Andreopoulos B."/>
            <person name="Pangilinan J."/>
            <person name="Lipzen A."/>
            <person name="Riley R."/>
            <person name="Ahrendt S."/>
            <person name="Ng V."/>
            <person name="Barry K."/>
            <person name="Daum C."/>
            <person name="Grigoriev I.V."/>
            <person name="Hilden K.S."/>
            <person name="Makela M.R."/>
            <person name="de Vries R.P."/>
        </authorList>
    </citation>
    <scope>NUCLEOTIDE SEQUENCE [LARGE SCALE GENOMIC DNA]</scope>
    <source>
        <strain evidence="5">OM18370.1</strain>
    </source>
</reference>
<gene>
    <name evidence="5" type="ORF">BD311DRAFT_712689</name>
</gene>
<accession>A0A4Q9MZD9</accession>